<dbReference type="Proteomes" id="UP001320420">
    <property type="component" value="Unassembled WGS sequence"/>
</dbReference>
<dbReference type="EMBL" id="JAKJXP020000026">
    <property type="protein sequence ID" value="KAK7753757.1"/>
    <property type="molecule type" value="Genomic_DNA"/>
</dbReference>
<sequence length="238" mass="27439">MPPPTPSSRVRVDTENFSKAKELEQEKNFVRNMFGNSLSSWKYGEVDKIDGTKGLMAASFAAKSGTYILFNSAEVHVKPRLHRRDILKQTYVKAVGEELNTLKLFVGYKVINKATVTCFKNASNVIYNNQKATIDHLDAVRWNQLGRLDENQEVQRREAEKGVLGYWLSVREGELGWDEMADSNYYLNTFKKALGTDDLTKNRYRISMVEWCWSLDQTGGGRVYEDYDLSIRVHVEYR</sequence>
<evidence type="ECO:0000313" key="2">
    <source>
        <dbReference type="Proteomes" id="UP001320420"/>
    </source>
</evidence>
<comment type="caution">
    <text evidence="1">The sequence shown here is derived from an EMBL/GenBank/DDBJ whole genome shotgun (WGS) entry which is preliminary data.</text>
</comment>
<proteinExistence type="predicted"/>
<dbReference type="AlphaFoldDB" id="A0AAN9UV44"/>
<name>A0AAN9UV44_9PEZI</name>
<accession>A0AAN9UV44</accession>
<keyword evidence="2" id="KW-1185">Reference proteome</keyword>
<reference evidence="1 2" key="1">
    <citation type="submission" date="2024-02" db="EMBL/GenBank/DDBJ databases">
        <title>De novo assembly and annotation of 12 fungi associated with fruit tree decline syndrome in Ontario, Canada.</title>
        <authorList>
            <person name="Sulman M."/>
            <person name="Ellouze W."/>
            <person name="Ilyukhin E."/>
        </authorList>
    </citation>
    <scope>NUCLEOTIDE SEQUENCE [LARGE SCALE GENOMIC DNA]</scope>
    <source>
        <strain evidence="1 2">M11/M66-122</strain>
    </source>
</reference>
<gene>
    <name evidence="1" type="ORF">SLS62_004382</name>
</gene>
<organism evidence="1 2">
    <name type="scientific">Diatrype stigma</name>
    <dbReference type="NCBI Taxonomy" id="117547"/>
    <lineage>
        <taxon>Eukaryota</taxon>
        <taxon>Fungi</taxon>
        <taxon>Dikarya</taxon>
        <taxon>Ascomycota</taxon>
        <taxon>Pezizomycotina</taxon>
        <taxon>Sordariomycetes</taxon>
        <taxon>Xylariomycetidae</taxon>
        <taxon>Xylariales</taxon>
        <taxon>Diatrypaceae</taxon>
        <taxon>Diatrype</taxon>
    </lineage>
</organism>
<protein>
    <submittedName>
        <fullName evidence="1">Uncharacterized protein</fullName>
    </submittedName>
</protein>
<evidence type="ECO:0000313" key="1">
    <source>
        <dbReference type="EMBL" id="KAK7753757.1"/>
    </source>
</evidence>